<reference evidence="1 2" key="1">
    <citation type="journal article" date="2016" name="Nat. Commun.">
        <title>Thousands of microbial genomes shed light on interconnected biogeochemical processes in an aquifer system.</title>
        <authorList>
            <person name="Anantharaman K."/>
            <person name="Brown C.T."/>
            <person name="Hug L.A."/>
            <person name="Sharon I."/>
            <person name="Castelle C.J."/>
            <person name="Probst A.J."/>
            <person name="Thomas B.C."/>
            <person name="Singh A."/>
            <person name="Wilkins M.J."/>
            <person name="Karaoz U."/>
            <person name="Brodie E.L."/>
            <person name="Williams K.H."/>
            <person name="Hubbard S.S."/>
            <person name="Banfield J.F."/>
        </authorList>
    </citation>
    <scope>NUCLEOTIDE SEQUENCE [LARGE SCALE GENOMIC DNA]</scope>
</reference>
<dbReference type="Proteomes" id="UP000177152">
    <property type="component" value="Unassembled WGS sequence"/>
</dbReference>
<comment type="caution">
    <text evidence="1">The sequence shown here is derived from an EMBL/GenBank/DDBJ whole genome shotgun (WGS) entry which is preliminary data.</text>
</comment>
<organism evidence="1 2">
    <name type="scientific">Candidatus Sungbacteria bacterium RIFCSPHIGHO2_01_FULL_47_32</name>
    <dbReference type="NCBI Taxonomy" id="1802264"/>
    <lineage>
        <taxon>Bacteria</taxon>
        <taxon>Candidatus Sungiibacteriota</taxon>
    </lineage>
</organism>
<evidence type="ECO:0000313" key="1">
    <source>
        <dbReference type="EMBL" id="OGZ95938.1"/>
    </source>
</evidence>
<sequence length="193" mass="21402">MMKIFSMAGRLAEREAELRVSEGRFSPSYGHLTILSAIDRAIHLAGKHGEKKDGTETLMFAADEYNEFMGLVGETVVNEAGLVGVPGFPAYLHGYRLPESDPRNPDAGTLQPTLSDMTDQAHAEDLKLPAPVAKKPTEQDIKNFILVLGALGRLLRQKKADLVVEMRGRERTRRRVTRARQSVGRLARAYSLM</sequence>
<gene>
    <name evidence="1" type="ORF">A2633_02535</name>
</gene>
<name>A0A1G2KBZ7_9BACT</name>
<protein>
    <submittedName>
        <fullName evidence="1">Uncharacterized protein</fullName>
    </submittedName>
</protein>
<proteinExistence type="predicted"/>
<dbReference type="AlphaFoldDB" id="A0A1G2KBZ7"/>
<evidence type="ECO:0000313" key="2">
    <source>
        <dbReference type="Proteomes" id="UP000177152"/>
    </source>
</evidence>
<dbReference type="EMBL" id="MHQC01000002">
    <property type="protein sequence ID" value="OGZ95938.1"/>
    <property type="molecule type" value="Genomic_DNA"/>
</dbReference>
<accession>A0A1G2KBZ7</accession>